<organism evidence="1">
    <name type="scientific">Arundo donax</name>
    <name type="common">Giant reed</name>
    <name type="synonym">Donax arundinaceus</name>
    <dbReference type="NCBI Taxonomy" id="35708"/>
    <lineage>
        <taxon>Eukaryota</taxon>
        <taxon>Viridiplantae</taxon>
        <taxon>Streptophyta</taxon>
        <taxon>Embryophyta</taxon>
        <taxon>Tracheophyta</taxon>
        <taxon>Spermatophyta</taxon>
        <taxon>Magnoliopsida</taxon>
        <taxon>Liliopsida</taxon>
        <taxon>Poales</taxon>
        <taxon>Poaceae</taxon>
        <taxon>PACMAD clade</taxon>
        <taxon>Arundinoideae</taxon>
        <taxon>Arundineae</taxon>
        <taxon>Arundo</taxon>
    </lineage>
</organism>
<dbReference type="EMBL" id="GBRH01271120">
    <property type="protein sequence ID" value="JAD26775.1"/>
    <property type="molecule type" value="Transcribed_RNA"/>
</dbReference>
<reference evidence="1" key="2">
    <citation type="journal article" date="2015" name="Data Brief">
        <title>Shoot transcriptome of the giant reed, Arundo donax.</title>
        <authorList>
            <person name="Barrero R.A."/>
            <person name="Guerrero F.D."/>
            <person name="Moolhuijzen P."/>
            <person name="Goolsby J.A."/>
            <person name="Tidwell J."/>
            <person name="Bellgard S.E."/>
            <person name="Bellgard M.I."/>
        </authorList>
    </citation>
    <scope>NUCLEOTIDE SEQUENCE</scope>
    <source>
        <tissue evidence="1">Shoot tissue taken approximately 20 cm above the soil surface</tissue>
    </source>
</reference>
<name>A0A0A8YPM2_ARUDO</name>
<protein>
    <submittedName>
        <fullName evidence="1">Uncharacterized protein</fullName>
    </submittedName>
</protein>
<accession>A0A0A8YPM2</accession>
<evidence type="ECO:0000313" key="1">
    <source>
        <dbReference type="EMBL" id="JAD26775.1"/>
    </source>
</evidence>
<sequence>MDTDIKDPRGSPWDSASG</sequence>
<reference evidence="1" key="1">
    <citation type="submission" date="2014-09" db="EMBL/GenBank/DDBJ databases">
        <authorList>
            <person name="Magalhaes I.L.F."/>
            <person name="Oliveira U."/>
            <person name="Santos F.R."/>
            <person name="Vidigal T.H.D.A."/>
            <person name="Brescovit A.D."/>
            <person name="Santos A.J."/>
        </authorList>
    </citation>
    <scope>NUCLEOTIDE SEQUENCE</scope>
    <source>
        <tissue evidence="1">Shoot tissue taken approximately 20 cm above the soil surface</tissue>
    </source>
</reference>
<proteinExistence type="predicted"/>
<dbReference type="AlphaFoldDB" id="A0A0A8YPM2"/>